<dbReference type="GO" id="GO:0005886">
    <property type="term" value="C:plasma membrane"/>
    <property type="evidence" value="ECO:0007669"/>
    <property type="project" value="UniProtKB-SubCell"/>
</dbReference>
<reference evidence="9" key="2">
    <citation type="submission" date="2021-04" db="EMBL/GenBank/DDBJ databases">
        <authorList>
            <person name="Gilroy R."/>
        </authorList>
    </citation>
    <scope>NUCLEOTIDE SEQUENCE</scope>
    <source>
        <strain evidence="9">ChiSxjej3B15-572</strain>
    </source>
</reference>
<feature type="transmembrane region" description="Helical" evidence="7">
    <location>
        <begin position="40"/>
        <end position="57"/>
    </location>
</feature>
<dbReference type="PRINTS" id="PR00171">
    <property type="entry name" value="SUGRTRNSPORT"/>
</dbReference>
<evidence type="ECO:0000256" key="6">
    <source>
        <dbReference type="ARBA" id="ARBA00023136"/>
    </source>
</evidence>
<evidence type="ECO:0000256" key="3">
    <source>
        <dbReference type="ARBA" id="ARBA00022448"/>
    </source>
</evidence>
<sequence length="195" mass="20894">MALVVTLGGLLFGVDTGVINGAIPYMASPQQINLTPSEEGLVTSGITLGAALGTLMAGKLADRYGRKRLLIALSVIFFSGTLFCLLAPNAILMIIFRFLLGLVVGWASVIVPAYLAEIATASTRGRLVAQNQLMITGGQLLAFTVNALLGSLFPHVGNIWRYMIAFGMIPSVMLFLGMWHVPESPRWLAMKGQRT</sequence>
<feature type="non-terminal residue" evidence="9">
    <location>
        <position position="195"/>
    </location>
</feature>
<dbReference type="InterPro" id="IPR020846">
    <property type="entry name" value="MFS_dom"/>
</dbReference>
<dbReference type="InterPro" id="IPR003663">
    <property type="entry name" value="Sugar/inositol_transpt"/>
</dbReference>
<dbReference type="Gene3D" id="1.20.1250.20">
    <property type="entry name" value="MFS general substrate transporter like domains"/>
    <property type="match status" value="1"/>
</dbReference>
<dbReference type="EMBL" id="DXFH01000005">
    <property type="protein sequence ID" value="HIX35201.1"/>
    <property type="molecule type" value="Genomic_DNA"/>
</dbReference>
<evidence type="ECO:0000256" key="4">
    <source>
        <dbReference type="ARBA" id="ARBA00022692"/>
    </source>
</evidence>
<dbReference type="InterPro" id="IPR005829">
    <property type="entry name" value="Sugar_transporter_CS"/>
</dbReference>
<keyword evidence="3" id="KW-0813">Transport</keyword>
<dbReference type="AlphaFoldDB" id="A0A9D1VHM3"/>
<keyword evidence="4 7" id="KW-0812">Transmembrane</keyword>
<feature type="transmembrane region" description="Helical" evidence="7">
    <location>
        <begin position="159"/>
        <end position="181"/>
    </location>
</feature>
<dbReference type="PROSITE" id="PS00216">
    <property type="entry name" value="SUGAR_TRANSPORT_1"/>
    <property type="match status" value="1"/>
</dbReference>
<evidence type="ECO:0000313" key="9">
    <source>
        <dbReference type="EMBL" id="HIX35201.1"/>
    </source>
</evidence>
<evidence type="ECO:0000256" key="2">
    <source>
        <dbReference type="ARBA" id="ARBA00010992"/>
    </source>
</evidence>
<gene>
    <name evidence="9" type="ORF">H9856_02140</name>
</gene>
<dbReference type="PANTHER" id="PTHR48020:SF12">
    <property type="entry name" value="PROTON MYO-INOSITOL COTRANSPORTER"/>
    <property type="match status" value="1"/>
</dbReference>
<dbReference type="Pfam" id="PF00083">
    <property type="entry name" value="Sugar_tr"/>
    <property type="match status" value="1"/>
</dbReference>
<comment type="similarity">
    <text evidence="2">Belongs to the major facilitator superfamily. Sugar transporter (TC 2.A.1.1) family.</text>
</comment>
<dbReference type="Proteomes" id="UP000824231">
    <property type="component" value="Unassembled WGS sequence"/>
</dbReference>
<dbReference type="InterPro" id="IPR036259">
    <property type="entry name" value="MFS_trans_sf"/>
</dbReference>
<comment type="subcellular location">
    <subcellularLocation>
        <location evidence="1">Cell membrane</location>
        <topology evidence="1">Multi-pass membrane protein</topology>
    </subcellularLocation>
</comment>
<accession>A0A9D1VHM3</accession>
<proteinExistence type="inferred from homology"/>
<dbReference type="InterPro" id="IPR005828">
    <property type="entry name" value="MFS_sugar_transport-like"/>
</dbReference>
<feature type="transmembrane region" description="Helical" evidence="7">
    <location>
        <begin position="133"/>
        <end position="153"/>
    </location>
</feature>
<dbReference type="InterPro" id="IPR050814">
    <property type="entry name" value="Myo-inositol_Transporter"/>
</dbReference>
<organism evidence="9 10">
    <name type="scientific">Candidatus Limosilactobacillus merdigallinarum</name>
    <dbReference type="NCBI Taxonomy" id="2838652"/>
    <lineage>
        <taxon>Bacteria</taxon>
        <taxon>Bacillati</taxon>
        <taxon>Bacillota</taxon>
        <taxon>Bacilli</taxon>
        <taxon>Lactobacillales</taxon>
        <taxon>Lactobacillaceae</taxon>
        <taxon>Limosilactobacillus</taxon>
    </lineage>
</organism>
<dbReference type="GO" id="GO:0022857">
    <property type="term" value="F:transmembrane transporter activity"/>
    <property type="evidence" value="ECO:0007669"/>
    <property type="project" value="InterPro"/>
</dbReference>
<protein>
    <submittedName>
        <fullName evidence="9">MFS transporter</fullName>
    </submittedName>
</protein>
<evidence type="ECO:0000259" key="8">
    <source>
        <dbReference type="PROSITE" id="PS50850"/>
    </source>
</evidence>
<comment type="caution">
    <text evidence="9">The sequence shown here is derived from an EMBL/GenBank/DDBJ whole genome shotgun (WGS) entry which is preliminary data.</text>
</comment>
<reference evidence="9" key="1">
    <citation type="journal article" date="2021" name="PeerJ">
        <title>Extensive microbial diversity within the chicken gut microbiome revealed by metagenomics and culture.</title>
        <authorList>
            <person name="Gilroy R."/>
            <person name="Ravi A."/>
            <person name="Getino M."/>
            <person name="Pursley I."/>
            <person name="Horton D.L."/>
            <person name="Alikhan N.F."/>
            <person name="Baker D."/>
            <person name="Gharbi K."/>
            <person name="Hall N."/>
            <person name="Watson M."/>
            <person name="Adriaenssens E.M."/>
            <person name="Foster-Nyarko E."/>
            <person name="Jarju S."/>
            <person name="Secka A."/>
            <person name="Antonio M."/>
            <person name="Oren A."/>
            <person name="Chaudhuri R.R."/>
            <person name="La Ragione R."/>
            <person name="Hildebrand F."/>
            <person name="Pallen M.J."/>
        </authorList>
    </citation>
    <scope>NUCLEOTIDE SEQUENCE</scope>
    <source>
        <strain evidence="9">ChiSxjej3B15-572</strain>
    </source>
</reference>
<feature type="transmembrane region" description="Helical" evidence="7">
    <location>
        <begin position="94"/>
        <end position="121"/>
    </location>
</feature>
<evidence type="ECO:0000256" key="1">
    <source>
        <dbReference type="ARBA" id="ARBA00004651"/>
    </source>
</evidence>
<dbReference type="PROSITE" id="PS50850">
    <property type="entry name" value="MFS"/>
    <property type="match status" value="1"/>
</dbReference>
<keyword evidence="6 7" id="KW-0472">Membrane</keyword>
<keyword evidence="5 7" id="KW-1133">Transmembrane helix</keyword>
<dbReference type="SUPFAM" id="SSF103473">
    <property type="entry name" value="MFS general substrate transporter"/>
    <property type="match status" value="1"/>
</dbReference>
<evidence type="ECO:0000256" key="7">
    <source>
        <dbReference type="SAM" id="Phobius"/>
    </source>
</evidence>
<feature type="transmembrane region" description="Helical" evidence="7">
    <location>
        <begin position="69"/>
        <end position="88"/>
    </location>
</feature>
<dbReference type="PANTHER" id="PTHR48020">
    <property type="entry name" value="PROTON MYO-INOSITOL COTRANSPORTER"/>
    <property type="match status" value="1"/>
</dbReference>
<name>A0A9D1VHM3_9LACO</name>
<evidence type="ECO:0000313" key="10">
    <source>
        <dbReference type="Proteomes" id="UP000824231"/>
    </source>
</evidence>
<feature type="domain" description="Major facilitator superfamily (MFS) profile" evidence="8">
    <location>
        <begin position="1"/>
        <end position="195"/>
    </location>
</feature>
<evidence type="ECO:0000256" key="5">
    <source>
        <dbReference type="ARBA" id="ARBA00022989"/>
    </source>
</evidence>